<reference evidence="6" key="2">
    <citation type="submission" date="2016-10" db="EMBL/GenBank/DDBJ databases">
        <authorList>
            <person name="de Groot N.N."/>
        </authorList>
    </citation>
    <scope>NUCLEOTIDE SEQUENCE [LARGE SCALE GENOMIC DNA]</scope>
    <source>
        <strain evidence="6">CCBAU85039</strain>
    </source>
</reference>
<dbReference type="RefSeq" id="WP_072377799.1">
    <property type="nucleotide sequence ID" value="NZ_FNXB01000019.1"/>
</dbReference>
<name>A0A1H8P9Z3_9HYPH</name>
<evidence type="ECO:0000313" key="6">
    <source>
        <dbReference type="EMBL" id="SEI02491.1"/>
    </source>
</evidence>
<evidence type="ECO:0000259" key="5">
    <source>
        <dbReference type="PROSITE" id="PS50110"/>
    </source>
</evidence>
<dbReference type="EMBL" id="FNXB01000019">
    <property type="protein sequence ID" value="SEI02491.1"/>
    <property type="molecule type" value="Genomic_DNA"/>
</dbReference>
<protein>
    <submittedName>
        <fullName evidence="6">Histidine kinase</fullName>
    </submittedName>
    <submittedName>
        <fullName evidence="7">Response regulator receiver domain-containing protein</fullName>
    </submittedName>
</protein>
<reference evidence="7 9" key="3">
    <citation type="submission" date="2016-10" db="EMBL/GenBank/DDBJ databases">
        <authorList>
            <person name="Varghese N."/>
            <person name="Submissions S."/>
        </authorList>
    </citation>
    <scope>NUCLEOTIDE SEQUENCE [LARGE SCALE GENOMIC DNA]</scope>
    <source>
        <strain evidence="7 9">CGMCC 1.7071</strain>
    </source>
</reference>
<dbReference type="Proteomes" id="UP000183063">
    <property type="component" value="Unassembled WGS sequence"/>
</dbReference>
<dbReference type="GO" id="GO:0016301">
    <property type="term" value="F:kinase activity"/>
    <property type="evidence" value="ECO:0007669"/>
    <property type="project" value="UniProtKB-KW"/>
</dbReference>
<gene>
    <name evidence="6" type="ORF">RTCCBAU85039_3795</name>
    <name evidence="7" type="ORF">SAMN05216228_101688</name>
</gene>
<keyword evidence="9" id="KW-1185">Reference proteome</keyword>
<keyword evidence="6" id="KW-0418">Kinase</keyword>
<keyword evidence="6" id="KW-0808">Transferase</keyword>
<keyword evidence="3" id="KW-0804">Transcription</keyword>
<evidence type="ECO:0000313" key="7">
    <source>
        <dbReference type="EMBL" id="SEO38725.1"/>
    </source>
</evidence>
<accession>A0A1H8P9Z3</accession>
<evidence type="ECO:0000256" key="4">
    <source>
        <dbReference type="PROSITE-ProRule" id="PRU00169"/>
    </source>
</evidence>
<dbReference type="OrthoDB" id="9784719at2"/>
<feature type="domain" description="Response regulatory" evidence="5">
    <location>
        <begin position="10"/>
        <end position="123"/>
    </location>
</feature>
<dbReference type="Proteomes" id="UP000198939">
    <property type="component" value="Unassembled WGS sequence"/>
</dbReference>
<evidence type="ECO:0000256" key="1">
    <source>
        <dbReference type="ARBA" id="ARBA00022553"/>
    </source>
</evidence>
<dbReference type="SMART" id="SM00448">
    <property type="entry name" value="REC"/>
    <property type="match status" value="1"/>
</dbReference>
<evidence type="ECO:0000313" key="8">
    <source>
        <dbReference type="Proteomes" id="UP000183063"/>
    </source>
</evidence>
<keyword evidence="2" id="KW-0805">Transcription regulation</keyword>
<dbReference type="STRING" id="501024.RTCCBAU85039_3795"/>
<dbReference type="PROSITE" id="PS50110">
    <property type="entry name" value="RESPONSE_REGULATORY"/>
    <property type="match status" value="1"/>
</dbReference>
<dbReference type="PANTHER" id="PTHR44591">
    <property type="entry name" value="STRESS RESPONSE REGULATOR PROTEIN 1"/>
    <property type="match status" value="1"/>
</dbReference>
<sequence length="123" mass="13408">MAQLALPLPTILVVEENAEARAAAVDAITAAGFNVTDASSGDDALRILQVQHDIGLVFTSINMIGNIDGVGLAVRIHRDWPKLAIVMTSAVVALRQSSLPQRCRFLKKPYRLEDAIRCFRLLL</sequence>
<dbReference type="EMBL" id="FOCV01000016">
    <property type="protein sequence ID" value="SEO38725.1"/>
    <property type="molecule type" value="Genomic_DNA"/>
</dbReference>
<keyword evidence="1" id="KW-0597">Phosphoprotein</keyword>
<evidence type="ECO:0000256" key="3">
    <source>
        <dbReference type="ARBA" id="ARBA00023163"/>
    </source>
</evidence>
<dbReference type="InterPro" id="IPR050595">
    <property type="entry name" value="Bact_response_regulator"/>
</dbReference>
<reference evidence="8" key="1">
    <citation type="submission" date="2016-10" db="EMBL/GenBank/DDBJ databases">
        <authorList>
            <person name="Wibberg D."/>
        </authorList>
    </citation>
    <scope>NUCLEOTIDE SEQUENCE [LARGE SCALE GENOMIC DNA]</scope>
</reference>
<proteinExistence type="predicted"/>
<comment type="caution">
    <text evidence="4">Lacks conserved residue(s) required for the propagation of feature annotation.</text>
</comment>
<dbReference type="PANTHER" id="PTHR44591:SF3">
    <property type="entry name" value="RESPONSE REGULATORY DOMAIN-CONTAINING PROTEIN"/>
    <property type="match status" value="1"/>
</dbReference>
<evidence type="ECO:0000313" key="9">
    <source>
        <dbReference type="Proteomes" id="UP000198939"/>
    </source>
</evidence>
<dbReference type="GO" id="GO:0000160">
    <property type="term" value="P:phosphorelay signal transduction system"/>
    <property type="evidence" value="ECO:0007669"/>
    <property type="project" value="InterPro"/>
</dbReference>
<dbReference type="Gene3D" id="3.40.50.2300">
    <property type="match status" value="1"/>
</dbReference>
<dbReference type="AlphaFoldDB" id="A0A1H8P9Z3"/>
<dbReference type="SUPFAM" id="SSF52172">
    <property type="entry name" value="CheY-like"/>
    <property type="match status" value="1"/>
</dbReference>
<dbReference type="InterPro" id="IPR001789">
    <property type="entry name" value="Sig_transdc_resp-reg_receiver"/>
</dbReference>
<dbReference type="InterPro" id="IPR011006">
    <property type="entry name" value="CheY-like_superfamily"/>
</dbReference>
<dbReference type="Pfam" id="PF00072">
    <property type="entry name" value="Response_reg"/>
    <property type="match status" value="1"/>
</dbReference>
<organism evidence="6 8">
    <name type="scientific">Rhizobium tibeticum</name>
    <dbReference type="NCBI Taxonomy" id="501024"/>
    <lineage>
        <taxon>Bacteria</taxon>
        <taxon>Pseudomonadati</taxon>
        <taxon>Pseudomonadota</taxon>
        <taxon>Alphaproteobacteria</taxon>
        <taxon>Hyphomicrobiales</taxon>
        <taxon>Rhizobiaceae</taxon>
        <taxon>Rhizobium/Agrobacterium group</taxon>
        <taxon>Rhizobium</taxon>
    </lineage>
</organism>
<evidence type="ECO:0000256" key="2">
    <source>
        <dbReference type="ARBA" id="ARBA00023015"/>
    </source>
</evidence>